<keyword evidence="4" id="KW-1185">Reference proteome</keyword>
<dbReference type="Proteomes" id="UP000317318">
    <property type="component" value="Chromosome"/>
</dbReference>
<dbReference type="RefSeq" id="WP_310820868.1">
    <property type="nucleotide sequence ID" value="NZ_CP036268.1"/>
</dbReference>
<evidence type="ECO:0000259" key="2">
    <source>
        <dbReference type="Pfam" id="PF16227"/>
    </source>
</evidence>
<dbReference type="Pfam" id="PF16227">
    <property type="entry name" value="DUF4886"/>
    <property type="match status" value="1"/>
</dbReference>
<evidence type="ECO:0000313" key="3">
    <source>
        <dbReference type="EMBL" id="QDT39939.1"/>
    </source>
</evidence>
<reference evidence="3 4" key="1">
    <citation type="submission" date="2019-02" db="EMBL/GenBank/DDBJ databases">
        <title>Deep-cultivation of Planctomycetes and their phenomic and genomic characterization uncovers novel biology.</title>
        <authorList>
            <person name="Wiegand S."/>
            <person name="Jogler M."/>
            <person name="Boedeker C."/>
            <person name="Pinto D."/>
            <person name="Vollmers J."/>
            <person name="Rivas-Marin E."/>
            <person name="Kohn T."/>
            <person name="Peeters S.H."/>
            <person name="Heuer A."/>
            <person name="Rast P."/>
            <person name="Oberbeckmann S."/>
            <person name="Bunk B."/>
            <person name="Jeske O."/>
            <person name="Meyerdierks A."/>
            <person name="Storesund J.E."/>
            <person name="Kallscheuer N."/>
            <person name="Luecker S."/>
            <person name="Lage O.M."/>
            <person name="Pohl T."/>
            <person name="Merkel B.J."/>
            <person name="Hornburger P."/>
            <person name="Mueller R.-W."/>
            <person name="Bruemmer F."/>
            <person name="Labrenz M."/>
            <person name="Spormann A.M."/>
            <person name="Op den Camp H."/>
            <person name="Overmann J."/>
            <person name="Amann R."/>
            <person name="Jetten M.S.M."/>
            <person name="Mascher T."/>
            <person name="Medema M.H."/>
            <person name="Devos D.P."/>
            <person name="Kaster A.-K."/>
            <person name="Ovreas L."/>
            <person name="Rohde M."/>
            <person name="Galperin M.Y."/>
            <person name="Jogler C."/>
        </authorList>
    </citation>
    <scope>NUCLEOTIDE SEQUENCE [LARGE SCALE GENOMIC DNA]</scope>
    <source>
        <strain evidence="3 4">Pan189</strain>
    </source>
</reference>
<dbReference type="GO" id="GO:0016788">
    <property type="term" value="F:hydrolase activity, acting on ester bonds"/>
    <property type="evidence" value="ECO:0007669"/>
    <property type="project" value="UniProtKB-ARBA"/>
</dbReference>
<gene>
    <name evidence="3" type="ORF">Pan189_43510</name>
</gene>
<dbReference type="SUPFAM" id="SSF52266">
    <property type="entry name" value="SGNH hydrolase"/>
    <property type="match status" value="1"/>
</dbReference>
<feature type="domain" description="DUF4886" evidence="2">
    <location>
        <begin position="30"/>
        <end position="206"/>
    </location>
</feature>
<dbReference type="KEGG" id="svp:Pan189_43510"/>
<feature type="chain" id="PRO_5021790021" description="DUF4886 domain-containing protein" evidence="1">
    <location>
        <begin position="20"/>
        <end position="316"/>
    </location>
</feature>
<sequence length="316" mass="35328" precursor="true">MLRSVFCGLTLILAGQVVAGETTSDAEPIKILTIGNSFANNATSFLDEIGDDAGTPFVIGKANIGGGRMEQHASALKKALTDPEDREGRRYRRFKEDKQRFNLIERLQADDWDYVTIQQFSAHSFRPETFEPHGRELIEAVRKYAPDAEILVLESWAYRADHEMFQDGSLNQQSMYEGLHAAYNEFADRYDLRVIPIGTAFQKARAMPNWRVVVPDPDFDYSDTTQKSLPNERGSLVVGSWWRRNSDTGEKKLGLDAKHANDAGCYLGGCTIYELTTGNSAVEIDWKPDGLSQEQAESLREAAHQAIEESASVVVN</sequence>
<keyword evidence="1" id="KW-0732">Signal</keyword>
<protein>
    <recommendedName>
        <fullName evidence="2">DUF4886 domain-containing protein</fullName>
    </recommendedName>
</protein>
<feature type="signal peptide" evidence="1">
    <location>
        <begin position="1"/>
        <end position="19"/>
    </location>
</feature>
<dbReference type="Gene3D" id="3.40.50.1110">
    <property type="entry name" value="SGNH hydrolase"/>
    <property type="match status" value="1"/>
</dbReference>
<dbReference type="AlphaFoldDB" id="A0A517R7R8"/>
<name>A0A517R7R8_9PLAN</name>
<organism evidence="3 4">
    <name type="scientific">Stratiformator vulcanicus</name>
    <dbReference type="NCBI Taxonomy" id="2527980"/>
    <lineage>
        <taxon>Bacteria</taxon>
        <taxon>Pseudomonadati</taxon>
        <taxon>Planctomycetota</taxon>
        <taxon>Planctomycetia</taxon>
        <taxon>Planctomycetales</taxon>
        <taxon>Planctomycetaceae</taxon>
        <taxon>Stratiformator</taxon>
    </lineage>
</organism>
<dbReference type="InterPro" id="IPR032616">
    <property type="entry name" value="DUF4886"/>
</dbReference>
<proteinExistence type="predicted"/>
<dbReference type="InterPro" id="IPR036514">
    <property type="entry name" value="SGNH_hydro_sf"/>
</dbReference>
<accession>A0A517R7R8</accession>
<evidence type="ECO:0000313" key="4">
    <source>
        <dbReference type="Proteomes" id="UP000317318"/>
    </source>
</evidence>
<dbReference type="EMBL" id="CP036268">
    <property type="protein sequence ID" value="QDT39939.1"/>
    <property type="molecule type" value="Genomic_DNA"/>
</dbReference>
<evidence type="ECO:0000256" key="1">
    <source>
        <dbReference type="SAM" id="SignalP"/>
    </source>
</evidence>